<dbReference type="AlphaFoldDB" id="X1RAU7"/>
<name>X1RAU7_9ZZZZ</name>
<organism evidence="1">
    <name type="scientific">marine sediment metagenome</name>
    <dbReference type="NCBI Taxonomy" id="412755"/>
    <lineage>
        <taxon>unclassified sequences</taxon>
        <taxon>metagenomes</taxon>
        <taxon>ecological metagenomes</taxon>
    </lineage>
</organism>
<dbReference type="EMBL" id="BARW01004535">
    <property type="protein sequence ID" value="GAI64136.1"/>
    <property type="molecule type" value="Genomic_DNA"/>
</dbReference>
<comment type="caution">
    <text evidence="1">The sequence shown here is derived from an EMBL/GenBank/DDBJ whole genome shotgun (WGS) entry which is preliminary data.</text>
</comment>
<accession>X1RAU7</accession>
<evidence type="ECO:0000313" key="1">
    <source>
        <dbReference type="EMBL" id="GAI64136.1"/>
    </source>
</evidence>
<gene>
    <name evidence="1" type="ORF">S12H4_10554</name>
</gene>
<sequence length="30" mass="3461">MPFPNFAGRKRIWTRERVLAALAKSACEIK</sequence>
<reference evidence="1" key="1">
    <citation type="journal article" date="2014" name="Front. Microbiol.">
        <title>High frequency of phylogenetically diverse reductive dehalogenase-homologous genes in deep subseafloor sedimentary metagenomes.</title>
        <authorList>
            <person name="Kawai M."/>
            <person name="Futagami T."/>
            <person name="Toyoda A."/>
            <person name="Takaki Y."/>
            <person name="Nishi S."/>
            <person name="Hori S."/>
            <person name="Arai W."/>
            <person name="Tsubouchi T."/>
            <person name="Morono Y."/>
            <person name="Uchiyama I."/>
            <person name="Ito T."/>
            <person name="Fujiyama A."/>
            <person name="Inagaki F."/>
            <person name="Takami H."/>
        </authorList>
    </citation>
    <scope>NUCLEOTIDE SEQUENCE</scope>
    <source>
        <strain evidence="1">Expedition CK06-06</strain>
    </source>
</reference>
<proteinExistence type="predicted"/>
<feature type="non-terminal residue" evidence="1">
    <location>
        <position position="30"/>
    </location>
</feature>
<protein>
    <submittedName>
        <fullName evidence="1">Uncharacterized protein</fullName>
    </submittedName>
</protein>